<feature type="transmembrane region" description="Helical" evidence="3">
    <location>
        <begin position="241"/>
        <end position="263"/>
    </location>
</feature>
<feature type="compositionally biased region" description="Gly residues" evidence="2">
    <location>
        <begin position="9"/>
        <end position="18"/>
    </location>
</feature>
<protein>
    <submittedName>
        <fullName evidence="5">Membrane protein</fullName>
    </submittedName>
</protein>
<feature type="region of interest" description="Disordered" evidence="2">
    <location>
        <begin position="360"/>
        <end position="422"/>
    </location>
</feature>
<feature type="transmembrane region" description="Helical" evidence="3">
    <location>
        <begin position="183"/>
        <end position="204"/>
    </location>
</feature>
<comment type="caution">
    <text evidence="5">The sequence shown here is derived from an EMBL/GenBank/DDBJ whole genome shotgun (WGS) entry which is preliminary data.</text>
</comment>
<feature type="transmembrane region" description="Helical" evidence="3">
    <location>
        <begin position="154"/>
        <end position="174"/>
    </location>
</feature>
<sequence>MRASTGSAAGLGAGGSPGEPGQTGVSRGLRVSRASQSSQTSRAPGGPRESRGADRPANGGPTGRSRSVGLTLALISAFAFGGSGVAAKPLITAGLEPLHVTWLRAAGAALVMLPVAWRHRRLPLRRPALLAGFGLLAVAGVQACYFAALSRIPVGVALLIEYLAPALVLGWVWFVQRKPVTRAAAVGVVLAVGGLACVVEVWSGLRLDPVGLALALGAACCQVGYFVLADHGSDGADAADPLGVIAYGLLIGAAVLTVVARPWEMDWPVLGGSAYLDGTRVPAGVLLVWVVLVATVLAYVTGVLSVRRLSPQVAGVVACLEAVIATVLAWVLLGEHLTAPQVVGGLVVLAGAFVAQSATPRSGRADEGSGGGGGGDAAPVRAGGPPMSGTASDGTASDKSASCESASGSAASGNAASRDRHG</sequence>
<evidence type="ECO:0000313" key="5">
    <source>
        <dbReference type="EMBL" id="GCD39434.1"/>
    </source>
</evidence>
<feature type="domain" description="EamA" evidence="4">
    <location>
        <begin position="69"/>
        <end position="198"/>
    </location>
</feature>
<feature type="transmembrane region" description="Helical" evidence="3">
    <location>
        <begin position="313"/>
        <end position="333"/>
    </location>
</feature>
<evidence type="ECO:0000259" key="4">
    <source>
        <dbReference type="Pfam" id="PF00892"/>
    </source>
</evidence>
<feature type="compositionally biased region" description="Low complexity" evidence="2">
    <location>
        <begin position="32"/>
        <end position="43"/>
    </location>
</feature>
<dbReference type="PANTHER" id="PTHR22911">
    <property type="entry name" value="ACYL-MALONYL CONDENSING ENZYME-RELATED"/>
    <property type="match status" value="1"/>
</dbReference>
<dbReference type="InterPro" id="IPR000620">
    <property type="entry name" value="EamA_dom"/>
</dbReference>
<reference evidence="5 6" key="1">
    <citation type="submission" date="2018-11" db="EMBL/GenBank/DDBJ databases">
        <title>Whole genome sequence of Streptomyces chrestomyceticus NBRC 13444(T).</title>
        <authorList>
            <person name="Komaki H."/>
            <person name="Tamura T."/>
        </authorList>
    </citation>
    <scope>NUCLEOTIDE SEQUENCE [LARGE SCALE GENOMIC DNA]</scope>
    <source>
        <strain evidence="5 6">NBRC 13444</strain>
    </source>
</reference>
<feature type="domain" description="EamA" evidence="4">
    <location>
        <begin position="211"/>
        <end position="354"/>
    </location>
</feature>
<dbReference type="Proteomes" id="UP000287830">
    <property type="component" value="Unassembled WGS sequence"/>
</dbReference>
<feature type="transmembrane region" description="Helical" evidence="3">
    <location>
        <begin position="283"/>
        <end position="306"/>
    </location>
</feature>
<dbReference type="PANTHER" id="PTHR22911:SF79">
    <property type="entry name" value="MOBA-LIKE NTP TRANSFERASE DOMAIN-CONTAINING PROTEIN"/>
    <property type="match status" value="1"/>
</dbReference>
<feature type="transmembrane region" description="Helical" evidence="3">
    <location>
        <begin position="68"/>
        <end position="87"/>
    </location>
</feature>
<evidence type="ECO:0000256" key="3">
    <source>
        <dbReference type="SAM" id="Phobius"/>
    </source>
</evidence>
<feature type="transmembrane region" description="Helical" evidence="3">
    <location>
        <begin position="339"/>
        <end position="355"/>
    </location>
</feature>
<keyword evidence="3" id="KW-0812">Transmembrane</keyword>
<dbReference type="GO" id="GO:0016020">
    <property type="term" value="C:membrane"/>
    <property type="evidence" value="ECO:0007669"/>
    <property type="project" value="InterPro"/>
</dbReference>
<proteinExistence type="inferred from homology"/>
<evidence type="ECO:0000256" key="2">
    <source>
        <dbReference type="SAM" id="MobiDB-lite"/>
    </source>
</evidence>
<name>A0A7U9L1R8_9ACTN</name>
<keyword evidence="3" id="KW-0472">Membrane</keyword>
<dbReference type="EMBL" id="BHZC01000001">
    <property type="protein sequence ID" value="GCD39434.1"/>
    <property type="molecule type" value="Genomic_DNA"/>
</dbReference>
<gene>
    <name evidence="5" type="ORF">OEIGOIKO_07267</name>
</gene>
<dbReference type="AlphaFoldDB" id="A0A7U9L1R8"/>
<organism evidence="5 6">
    <name type="scientific">Streptomyces chrestomyceticus JCM 4735</name>
    <dbReference type="NCBI Taxonomy" id="1306181"/>
    <lineage>
        <taxon>Bacteria</taxon>
        <taxon>Bacillati</taxon>
        <taxon>Actinomycetota</taxon>
        <taxon>Actinomycetes</taxon>
        <taxon>Kitasatosporales</taxon>
        <taxon>Streptomycetaceae</taxon>
        <taxon>Streptomyces</taxon>
    </lineage>
</organism>
<feature type="transmembrane region" description="Helical" evidence="3">
    <location>
        <begin position="129"/>
        <end position="148"/>
    </location>
</feature>
<feature type="compositionally biased region" description="Low complexity" evidence="2">
    <location>
        <begin position="397"/>
        <end position="416"/>
    </location>
</feature>
<evidence type="ECO:0000313" key="6">
    <source>
        <dbReference type="Proteomes" id="UP000287830"/>
    </source>
</evidence>
<dbReference type="InterPro" id="IPR037185">
    <property type="entry name" value="EmrE-like"/>
</dbReference>
<feature type="region of interest" description="Disordered" evidence="2">
    <location>
        <begin position="1"/>
        <end position="65"/>
    </location>
</feature>
<feature type="transmembrane region" description="Helical" evidence="3">
    <location>
        <begin position="99"/>
        <end position="117"/>
    </location>
</feature>
<keyword evidence="3" id="KW-1133">Transmembrane helix</keyword>
<dbReference type="SUPFAM" id="SSF103481">
    <property type="entry name" value="Multidrug resistance efflux transporter EmrE"/>
    <property type="match status" value="2"/>
</dbReference>
<evidence type="ECO:0000256" key="1">
    <source>
        <dbReference type="ARBA" id="ARBA00007362"/>
    </source>
</evidence>
<comment type="similarity">
    <text evidence="1">Belongs to the EamA transporter family.</text>
</comment>
<dbReference type="Pfam" id="PF00892">
    <property type="entry name" value="EamA"/>
    <property type="match status" value="2"/>
</dbReference>
<accession>A0A7U9L1R8</accession>
<feature type="transmembrane region" description="Helical" evidence="3">
    <location>
        <begin position="210"/>
        <end position="229"/>
    </location>
</feature>